<protein>
    <submittedName>
        <fullName evidence="2">21341_t:CDS:1</fullName>
    </submittedName>
</protein>
<evidence type="ECO:0000313" key="2">
    <source>
        <dbReference type="EMBL" id="CAG8828049.1"/>
    </source>
</evidence>
<sequence>YSGTPKKGYALRERNYDSTGNNANALEVFDTEIATINCYFRSNLDNANDLKDATNYPIKGINYLQAAGNWHASATAEGTRVNPNVTDTTQQKGFRD</sequence>
<feature type="region of interest" description="Disordered" evidence="1">
    <location>
        <begin position="75"/>
        <end position="96"/>
    </location>
</feature>
<dbReference type="AlphaFoldDB" id="A0A9N9KGC1"/>
<organism evidence="2 3">
    <name type="scientific">Dentiscutata erythropus</name>
    <dbReference type="NCBI Taxonomy" id="1348616"/>
    <lineage>
        <taxon>Eukaryota</taxon>
        <taxon>Fungi</taxon>
        <taxon>Fungi incertae sedis</taxon>
        <taxon>Mucoromycota</taxon>
        <taxon>Glomeromycotina</taxon>
        <taxon>Glomeromycetes</taxon>
        <taxon>Diversisporales</taxon>
        <taxon>Gigasporaceae</taxon>
        <taxon>Dentiscutata</taxon>
    </lineage>
</organism>
<comment type="caution">
    <text evidence="2">The sequence shown here is derived from an EMBL/GenBank/DDBJ whole genome shotgun (WGS) entry which is preliminary data.</text>
</comment>
<feature type="non-terminal residue" evidence="2">
    <location>
        <position position="1"/>
    </location>
</feature>
<feature type="non-terminal residue" evidence="2">
    <location>
        <position position="96"/>
    </location>
</feature>
<evidence type="ECO:0000313" key="3">
    <source>
        <dbReference type="Proteomes" id="UP000789405"/>
    </source>
</evidence>
<proteinExistence type="predicted"/>
<dbReference type="Proteomes" id="UP000789405">
    <property type="component" value="Unassembled WGS sequence"/>
</dbReference>
<keyword evidence="3" id="KW-1185">Reference proteome</keyword>
<evidence type="ECO:0000256" key="1">
    <source>
        <dbReference type="SAM" id="MobiDB-lite"/>
    </source>
</evidence>
<gene>
    <name evidence="2" type="ORF">DERYTH_LOCUS28414</name>
</gene>
<name>A0A9N9KGC1_9GLOM</name>
<feature type="compositionally biased region" description="Polar residues" evidence="1">
    <location>
        <begin position="81"/>
        <end position="96"/>
    </location>
</feature>
<dbReference type="EMBL" id="CAJVPY010070730">
    <property type="protein sequence ID" value="CAG8828049.1"/>
    <property type="molecule type" value="Genomic_DNA"/>
</dbReference>
<accession>A0A9N9KGC1</accession>
<reference evidence="2" key="1">
    <citation type="submission" date="2021-06" db="EMBL/GenBank/DDBJ databases">
        <authorList>
            <person name="Kallberg Y."/>
            <person name="Tangrot J."/>
            <person name="Rosling A."/>
        </authorList>
    </citation>
    <scope>NUCLEOTIDE SEQUENCE</scope>
    <source>
        <strain evidence="2">MA453B</strain>
    </source>
</reference>
<dbReference type="OrthoDB" id="10544472at2759"/>